<dbReference type="Gene3D" id="3.10.100.10">
    <property type="entry name" value="Mannose-Binding Protein A, subunit A"/>
    <property type="match status" value="2"/>
</dbReference>
<feature type="domain" description="C-type lectin" evidence="4">
    <location>
        <begin position="280"/>
        <end position="389"/>
    </location>
</feature>
<feature type="transmembrane region" description="Helical" evidence="3">
    <location>
        <begin position="201"/>
        <end position="218"/>
    </location>
</feature>
<keyword evidence="6" id="KW-1185">Reference proteome</keyword>
<organism evidence="5 6">
    <name type="scientific">Polypterus senegalus</name>
    <name type="common">Senegal bichir</name>
    <dbReference type="NCBI Taxonomy" id="55291"/>
    <lineage>
        <taxon>Eukaryota</taxon>
        <taxon>Metazoa</taxon>
        <taxon>Chordata</taxon>
        <taxon>Craniata</taxon>
        <taxon>Vertebrata</taxon>
        <taxon>Euteleostomi</taxon>
        <taxon>Actinopterygii</taxon>
        <taxon>Polypteriformes</taxon>
        <taxon>Polypteridae</taxon>
        <taxon>Polypterus</taxon>
    </lineage>
</organism>
<evidence type="ECO:0000256" key="3">
    <source>
        <dbReference type="SAM" id="Phobius"/>
    </source>
</evidence>
<feature type="transmembrane region" description="Helical" evidence="3">
    <location>
        <begin position="174"/>
        <end position="195"/>
    </location>
</feature>
<dbReference type="Pfam" id="PF00059">
    <property type="entry name" value="Lectin_C"/>
    <property type="match status" value="2"/>
</dbReference>
<accession>A0ABS2Z3M3</accession>
<dbReference type="InterPro" id="IPR016187">
    <property type="entry name" value="CTDL_fold"/>
</dbReference>
<feature type="domain" description="C-type lectin" evidence="4">
    <location>
        <begin position="397"/>
        <end position="512"/>
    </location>
</feature>
<dbReference type="Proteomes" id="UP001166052">
    <property type="component" value="Unassembled WGS sequence"/>
</dbReference>
<dbReference type="SUPFAM" id="SSF56436">
    <property type="entry name" value="C-type lectin-like"/>
    <property type="match status" value="2"/>
</dbReference>
<keyword evidence="3" id="KW-0812">Transmembrane</keyword>
<dbReference type="PROSITE" id="PS50041">
    <property type="entry name" value="C_TYPE_LECTIN_2"/>
    <property type="match status" value="2"/>
</dbReference>
<evidence type="ECO:0000313" key="6">
    <source>
        <dbReference type="Proteomes" id="UP001166052"/>
    </source>
</evidence>
<dbReference type="InterPro" id="IPR029073">
    <property type="entry name" value="DUF4661"/>
</dbReference>
<feature type="non-terminal residue" evidence="5">
    <location>
        <position position="515"/>
    </location>
</feature>
<keyword evidence="1" id="KW-1015">Disulfide bond</keyword>
<keyword evidence="3" id="KW-1133">Transmembrane helix</keyword>
<evidence type="ECO:0000313" key="5">
    <source>
        <dbReference type="EMBL" id="MBN3293417.1"/>
    </source>
</evidence>
<dbReference type="PROSITE" id="PS00615">
    <property type="entry name" value="C_TYPE_LECTIN_1"/>
    <property type="match status" value="1"/>
</dbReference>
<feature type="transmembrane region" description="Helical" evidence="3">
    <location>
        <begin position="142"/>
        <end position="162"/>
    </location>
</feature>
<reference evidence="5" key="1">
    <citation type="journal article" date="2021" name="Cell">
        <title>Tracing the genetic footprints of vertebrate landing in non-teleost ray-finned fishes.</title>
        <authorList>
            <person name="Bi X."/>
            <person name="Wang K."/>
            <person name="Yang L."/>
            <person name="Pan H."/>
            <person name="Jiang H."/>
            <person name="Wei Q."/>
            <person name="Fang M."/>
            <person name="Yu H."/>
            <person name="Zhu C."/>
            <person name="Cai Y."/>
            <person name="He Y."/>
            <person name="Gan X."/>
            <person name="Zeng H."/>
            <person name="Yu D."/>
            <person name="Zhu Y."/>
            <person name="Jiang H."/>
            <person name="Qiu Q."/>
            <person name="Yang H."/>
            <person name="Zhang Y.E."/>
            <person name="Wang W."/>
            <person name="Zhu M."/>
            <person name="He S."/>
            <person name="Zhang G."/>
        </authorList>
    </citation>
    <scope>NUCLEOTIDE SEQUENCE</scope>
    <source>
        <strain evidence="5">Bchr_001</strain>
    </source>
</reference>
<feature type="non-terminal residue" evidence="5">
    <location>
        <position position="1"/>
    </location>
</feature>
<dbReference type="InterPro" id="IPR018378">
    <property type="entry name" value="C-type_lectin_CS"/>
</dbReference>
<dbReference type="CDD" id="cd00037">
    <property type="entry name" value="CLECT"/>
    <property type="match status" value="2"/>
</dbReference>
<evidence type="ECO:0000256" key="2">
    <source>
        <dbReference type="SAM" id="MobiDB-lite"/>
    </source>
</evidence>
<evidence type="ECO:0000259" key="4">
    <source>
        <dbReference type="PROSITE" id="PS50041"/>
    </source>
</evidence>
<protein>
    <submittedName>
        <fullName evidence="5">MRC1 protein</fullName>
    </submittedName>
</protein>
<dbReference type="Pfam" id="PF15576">
    <property type="entry name" value="DUF4661"/>
    <property type="match status" value="1"/>
</dbReference>
<dbReference type="PANTHER" id="PTHR14307:SF0">
    <property type="entry name" value="SI:CH73-25F10.6"/>
    <property type="match status" value="1"/>
</dbReference>
<dbReference type="SMART" id="SM00034">
    <property type="entry name" value="CLECT"/>
    <property type="match status" value="2"/>
</dbReference>
<keyword evidence="3" id="KW-0472">Membrane</keyword>
<proteinExistence type="predicted"/>
<feature type="region of interest" description="Disordered" evidence="2">
    <location>
        <begin position="82"/>
        <end position="116"/>
    </location>
</feature>
<evidence type="ECO:0000256" key="1">
    <source>
        <dbReference type="ARBA" id="ARBA00023157"/>
    </source>
</evidence>
<dbReference type="EMBL" id="JAAWVN010021421">
    <property type="protein sequence ID" value="MBN3293417.1"/>
    <property type="molecule type" value="Genomic_DNA"/>
</dbReference>
<dbReference type="InterPro" id="IPR001304">
    <property type="entry name" value="C-type_lectin-like"/>
</dbReference>
<gene>
    <name evidence="5" type="primary">Mrc1_1</name>
    <name evidence="5" type="ORF">GTO92_0010702</name>
</gene>
<dbReference type="PANTHER" id="PTHR14307">
    <property type="entry name" value="C6ORF47 FAMILY MEMBER"/>
    <property type="match status" value="1"/>
</dbReference>
<name>A0ABS2Z3M3_POLSE</name>
<dbReference type="InterPro" id="IPR016186">
    <property type="entry name" value="C-type_lectin-like/link_sf"/>
</dbReference>
<comment type="caution">
    <text evidence="5">The sequence shown here is derived from an EMBL/GenBank/DDBJ whole genome shotgun (WGS) entry which is preliminary data.</text>
</comment>
<sequence>MALFGQAWGLFKPLFAYRPWGVKHKEKNMDKVLEQKMADKQSLVHLEKMQSPSATVIETRYSWRWWYMPDFGRWIWRFPKKDPDSSTAPSVEADSKPTELSGTTFSAAPVPPDSTPLPKSARWDNVVLPEHYEICFNFLRHLFDMFVVGFLCASSPVVRVILDIFGLKGALKLWLHGMVLFLVSTVGMAFLLWVVQTYLPQFALIYGVVQALVISVSVRQRYAIEKHNNLHDTLDDVFENEGRTEIISYYSEDEKSEEQEYELNLSKTAFMDHGTGDTILYKSAKNWENAQAYCRSLNMDLVMVRSSEENSKLLTLSERNSAWIGLRFETVSNIWKWINGEEAQFTNWESKEPKVRYDKENCATIEMELNHQGKWSAMPCEEQNPFICSNGVTNNTVTGTLYLVLEEKMWQEASWFCRTHYTDLASITDSQIQGKVEKTIKDEGSRMIWIGLRWNFLYSSWFWANGDQFNYSNFEENVTVNRDFKSCVAVHKEIRFKWSNECCKSRFHFLCFEAQ</sequence>